<evidence type="ECO:0000256" key="1">
    <source>
        <dbReference type="SAM" id="MobiDB-lite"/>
    </source>
</evidence>
<feature type="compositionally biased region" description="Polar residues" evidence="1">
    <location>
        <begin position="1"/>
        <end position="12"/>
    </location>
</feature>
<gene>
    <name evidence="2" type="ORF">Pfra01_002290900</name>
</gene>
<organism evidence="2 3">
    <name type="scientific">Phytophthora fragariaefolia</name>
    <dbReference type="NCBI Taxonomy" id="1490495"/>
    <lineage>
        <taxon>Eukaryota</taxon>
        <taxon>Sar</taxon>
        <taxon>Stramenopiles</taxon>
        <taxon>Oomycota</taxon>
        <taxon>Peronosporomycetes</taxon>
        <taxon>Peronosporales</taxon>
        <taxon>Peronosporaceae</taxon>
        <taxon>Phytophthora</taxon>
    </lineage>
</organism>
<feature type="compositionally biased region" description="Polar residues" evidence="1">
    <location>
        <begin position="22"/>
        <end position="32"/>
    </location>
</feature>
<evidence type="ECO:0000313" key="3">
    <source>
        <dbReference type="Proteomes" id="UP001165121"/>
    </source>
</evidence>
<feature type="region of interest" description="Disordered" evidence="1">
    <location>
        <begin position="110"/>
        <end position="135"/>
    </location>
</feature>
<feature type="compositionally biased region" description="Basic and acidic residues" evidence="1">
    <location>
        <begin position="273"/>
        <end position="285"/>
    </location>
</feature>
<proteinExistence type="predicted"/>
<dbReference type="EMBL" id="BSXT01003602">
    <property type="protein sequence ID" value="GMF54788.1"/>
    <property type="molecule type" value="Genomic_DNA"/>
</dbReference>
<dbReference type="AlphaFoldDB" id="A0A9W7D315"/>
<feature type="compositionally biased region" description="Basic and acidic residues" evidence="1">
    <location>
        <begin position="309"/>
        <end position="323"/>
    </location>
</feature>
<feature type="region of interest" description="Disordered" evidence="1">
    <location>
        <begin position="375"/>
        <end position="395"/>
    </location>
</feature>
<dbReference type="OrthoDB" id="122772at2759"/>
<sequence length="395" mass="43617">MAKESLSPSWGSPATAGGSPAERSNSASQLAADTTVDVARSVQFEDDDARGQGYDEDDEDDEEKEEVDVEYVKSTAELLGEVEELSLQVSRTGNPHPVERNLVAELDASAGDDDEDDQGVVQGERPPLIPRATRNADTPSVNKVLARLGEEMRTRSEWMVMFAPVAMAQAKWPVLGPELNQPINSTGINQLVEDTVLLLKAMEYRCNSRPNILVLSGWSLARASAELTQWKRRLRAEFGLEKASGARQTIMDRVAEFAQLGADPSRVPLPKTPETKRPAKGERFRSTVGTPYFEDSHMLTPKKGKPRGGHYDHRYEASDKAELGDGQDDSADPRGDRDETLKGQIRRLSYDEAERDNNQYLELRTHFSLDKVLSSRASGTALTLRPSGYRGSSTR</sequence>
<evidence type="ECO:0000313" key="2">
    <source>
        <dbReference type="EMBL" id="GMF54788.1"/>
    </source>
</evidence>
<name>A0A9W7D315_9STRA</name>
<feature type="region of interest" description="Disordered" evidence="1">
    <location>
        <begin position="1"/>
        <end position="69"/>
    </location>
</feature>
<accession>A0A9W7D315</accession>
<reference evidence="2" key="1">
    <citation type="submission" date="2023-04" db="EMBL/GenBank/DDBJ databases">
        <title>Phytophthora fragariaefolia NBRC 109709.</title>
        <authorList>
            <person name="Ichikawa N."/>
            <person name="Sato H."/>
            <person name="Tonouchi N."/>
        </authorList>
    </citation>
    <scope>NUCLEOTIDE SEQUENCE</scope>
    <source>
        <strain evidence="2">NBRC 109709</strain>
    </source>
</reference>
<comment type="caution">
    <text evidence="2">The sequence shown here is derived from an EMBL/GenBank/DDBJ whole genome shotgun (WGS) entry which is preliminary data.</text>
</comment>
<protein>
    <submittedName>
        <fullName evidence="2">Unnamed protein product</fullName>
    </submittedName>
</protein>
<feature type="compositionally biased region" description="Acidic residues" evidence="1">
    <location>
        <begin position="44"/>
        <end position="69"/>
    </location>
</feature>
<keyword evidence="3" id="KW-1185">Reference proteome</keyword>
<feature type="region of interest" description="Disordered" evidence="1">
    <location>
        <begin position="262"/>
        <end position="339"/>
    </location>
</feature>
<dbReference type="Proteomes" id="UP001165121">
    <property type="component" value="Unassembled WGS sequence"/>
</dbReference>